<dbReference type="RefSeq" id="WP_184048750.1">
    <property type="nucleotide sequence ID" value="NZ_JACIGK010000052.1"/>
</dbReference>
<proteinExistence type="predicted"/>
<reference evidence="2 3" key="1">
    <citation type="submission" date="2020-08" db="EMBL/GenBank/DDBJ databases">
        <title>Genome sequencing of Purple Non-Sulfur Bacteria from various extreme environments.</title>
        <authorList>
            <person name="Mayer M."/>
        </authorList>
    </citation>
    <scope>NUCLEOTIDE SEQUENCE [LARGE SCALE GENOMIC DNA]</scope>
    <source>
        <strain evidence="2 3">JA131</strain>
    </source>
</reference>
<gene>
    <name evidence="2" type="ORF">GGD89_003777</name>
</gene>
<name>A0A7W6RGY3_9PROT</name>
<dbReference type="EMBL" id="JACIGK010000052">
    <property type="protein sequence ID" value="MBB4268122.1"/>
    <property type="molecule type" value="Genomic_DNA"/>
</dbReference>
<organism evidence="2 3">
    <name type="scientific">Roseospira visakhapatnamensis</name>
    <dbReference type="NCBI Taxonomy" id="390880"/>
    <lineage>
        <taxon>Bacteria</taxon>
        <taxon>Pseudomonadati</taxon>
        <taxon>Pseudomonadota</taxon>
        <taxon>Alphaproteobacteria</taxon>
        <taxon>Rhodospirillales</taxon>
        <taxon>Rhodospirillaceae</taxon>
        <taxon>Roseospira</taxon>
    </lineage>
</organism>
<protein>
    <submittedName>
        <fullName evidence="2">Uncharacterized protein</fullName>
    </submittedName>
</protein>
<feature type="region of interest" description="Disordered" evidence="1">
    <location>
        <begin position="187"/>
        <end position="210"/>
    </location>
</feature>
<evidence type="ECO:0000313" key="2">
    <source>
        <dbReference type="EMBL" id="MBB4268122.1"/>
    </source>
</evidence>
<dbReference type="AlphaFoldDB" id="A0A7W6RGY3"/>
<comment type="caution">
    <text evidence="2">The sequence shown here is derived from an EMBL/GenBank/DDBJ whole genome shotgun (WGS) entry which is preliminary data.</text>
</comment>
<dbReference type="Proteomes" id="UP000554286">
    <property type="component" value="Unassembled WGS sequence"/>
</dbReference>
<evidence type="ECO:0000256" key="1">
    <source>
        <dbReference type="SAM" id="MobiDB-lite"/>
    </source>
</evidence>
<accession>A0A7W6RGY3</accession>
<keyword evidence="3" id="KW-1185">Reference proteome</keyword>
<evidence type="ECO:0000313" key="3">
    <source>
        <dbReference type="Proteomes" id="UP000554286"/>
    </source>
</evidence>
<sequence length="210" mass="23050">MYVETVVRSAPLEVEARLQELGLTGLGLRRVRDTACLARANNSTDNHAANAPGTSAYQDGVWCLRDEFRGEEWDKERPGGVEAIINRGLGIRVAYANVDRCCDINHSPQALSDKGSGSEKICSGNLFSQLPTYTKEQSQMGLPLYYCMVDPDGRMELSRPTIVGKAFGPCVERNFIVENDNDTGILHEEPGQGAEDEAVDVFPSITRKDP</sequence>